<feature type="transmembrane region" description="Helical" evidence="1">
    <location>
        <begin position="90"/>
        <end position="111"/>
    </location>
</feature>
<feature type="transmembrane region" description="Helical" evidence="1">
    <location>
        <begin position="26"/>
        <end position="46"/>
    </location>
</feature>
<dbReference type="Proteomes" id="UP000737171">
    <property type="component" value="Unassembled WGS sequence"/>
</dbReference>
<keyword evidence="3" id="KW-1185">Reference proteome</keyword>
<dbReference type="RefSeq" id="WP_173123827.1">
    <property type="nucleotide sequence ID" value="NZ_JABRWJ010000004.1"/>
</dbReference>
<name>A0ABX2EI48_9BURK</name>
<organism evidence="2 3">
    <name type="scientific">Pseudaquabacterium terrae</name>
    <dbReference type="NCBI Taxonomy" id="2732868"/>
    <lineage>
        <taxon>Bacteria</taxon>
        <taxon>Pseudomonadati</taxon>
        <taxon>Pseudomonadota</taxon>
        <taxon>Betaproteobacteria</taxon>
        <taxon>Burkholderiales</taxon>
        <taxon>Sphaerotilaceae</taxon>
        <taxon>Pseudaquabacterium</taxon>
    </lineage>
</organism>
<keyword evidence="1" id="KW-1133">Transmembrane helix</keyword>
<evidence type="ECO:0008006" key="4">
    <source>
        <dbReference type="Google" id="ProtNLM"/>
    </source>
</evidence>
<evidence type="ECO:0000313" key="3">
    <source>
        <dbReference type="Proteomes" id="UP000737171"/>
    </source>
</evidence>
<keyword evidence="1" id="KW-0812">Transmembrane</keyword>
<reference evidence="2 3" key="1">
    <citation type="submission" date="2020-05" db="EMBL/GenBank/DDBJ databases">
        <title>Aquincola sp. isolate from soil.</title>
        <authorList>
            <person name="Han J."/>
            <person name="Kim D.-U."/>
        </authorList>
    </citation>
    <scope>NUCLEOTIDE SEQUENCE [LARGE SCALE GENOMIC DNA]</scope>
    <source>
        <strain evidence="2 3">S2</strain>
    </source>
</reference>
<keyword evidence="1" id="KW-0472">Membrane</keyword>
<gene>
    <name evidence="2" type="ORF">HLB44_15005</name>
</gene>
<dbReference type="EMBL" id="JABRWJ010000004">
    <property type="protein sequence ID" value="NRF68300.1"/>
    <property type="molecule type" value="Genomic_DNA"/>
</dbReference>
<evidence type="ECO:0000256" key="1">
    <source>
        <dbReference type="SAM" id="Phobius"/>
    </source>
</evidence>
<comment type="caution">
    <text evidence="2">The sequence shown here is derived from an EMBL/GenBank/DDBJ whole genome shotgun (WGS) entry which is preliminary data.</text>
</comment>
<feature type="transmembrane region" description="Helical" evidence="1">
    <location>
        <begin position="58"/>
        <end position="78"/>
    </location>
</feature>
<protein>
    <recommendedName>
        <fullName evidence="4">MFS transporter</fullName>
    </recommendedName>
</protein>
<accession>A0ABX2EI48</accession>
<evidence type="ECO:0000313" key="2">
    <source>
        <dbReference type="EMBL" id="NRF68300.1"/>
    </source>
</evidence>
<proteinExistence type="predicted"/>
<sequence length="117" mass="12011">MNTLPFAARLAAEARAALQSFARPCLLLAALPAAGLIACTASPQLLRSTNPASADVLLALITLPMWLNLLLAGAGPVLAGRLDRWIASRALQSIGLVAGVTAFCVLSCDVARIMSAS</sequence>